<feature type="transmembrane region" description="Helical" evidence="6">
    <location>
        <begin position="276"/>
        <end position="303"/>
    </location>
</feature>
<protein>
    <submittedName>
        <fullName evidence="7">Uncharacterized protein</fullName>
    </submittedName>
</protein>
<evidence type="ECO:0000313" key="8">
    <source>
        <dbReference type="Proteomes" id="UP001331761"/>
    </source>
</evidence>
<name>A0AAN8FIQ0_TRICO</name>
<comment type="subcellular location">
    <subcellularLocation>
        <location evidence="1">Membrane</location>
        <topology evidence="1">Multi-pass membrane protein</topology>
    </subcellularLocation>
</comment>
<dbReference type="SMART" id="SM01398">
    <property type="entry name" value="Cornichon"/>
    <property type="match status" value="1"/>
</dbReference>
<evidence type="ECO:0000256" key="4">
    <source>
        <dbReference type="ARBA" id="ARBA00022989"/>
    </source>
</evidence>
<dbReference type="AlphaFoldDB" id="A0AAN8FIQ0"/>
<comment type="caution">
    <text evidence="7">The sequence shown here is derived from an EMBL/GenBank/DDBJ whole genome shotgun (WGS) entry which is preliminary data.</text>
</comment>
<dbReference type="GO" id="GO:0016020">
    <property type="term" value="C:membrane"/>
    <property type="evidence" value="ECO:0007669"/>
    <property type="project" value="UniProtKB-SubCell"/>
</dbReference>
<evidence type="ECO:0000256" key="2">
    <source>
        <dbReference type="ARBA" id="ARBA00010095"/>
    </source>
</evidence>
<evidence type="ECO:0000256" key="1">
    <source>
        <dbReference type="ARBA" id="ARBA00004141"/>
    </source>
</evidence>
<proteinExistence type="inferred from homology"/>
<dbReference type="GO" id="GO:0016192">
    <property type="term" value="P:vesicle-mediated transport"/>
    <property type="evidence" value="ECO:0007669"/>
    <property type="project" value="InterPro"/>
</dbReference>
<evidence type="ECO:0000256" key="3">
    <source>
        <dbReference type="ARBA" id="ARBA00022692"/>
    </source>
</evidence>
<accession>A0AAN8FIQ0</accession>
<keyword evidence="8" id="KW-1185">Reference proteome</keyword>
<evidence type="ECO:0000313" key="7">
    <source>
        <dbReference type="EMBL" id="KAK5979582.1"/>
    </source>
</evidence>
<dbReference type="Proteomes" id="UP001331761">
    <property type="component" value="Unassembled WGS sequence"/>
</dbReference>
<reference evidence="7 8" key="1">
    <citation type="submission" date="2019-10" db="EMBL/GenBank/DDBJ databases">
        <title>Assembly and Annotation for the nematode Trichostrongylus colubriformis.</title>
        <authorList>
            <person name="Martin J."/>
        </authorList>
    </citation>
    <scope>NUCLEOTIDE SEQUENCE [LARGE SCALE GENOMIC DNA]</scope>
    <source>
        <strain evidence="7">G859</strain>
        <tissue evidence="7">Whole worm</tissue>
    </source>
</reference>
<dbReference type="Pfam" id="PF03311">
    <property type="entry name" value="Cornichon"/>
    <property type="match status" value="1"/>
</dbReference>
<feature type="transmembrane region" description="Helical" evidence="6">
    <location>
        <begin position="343"/>
        <end position="362"/>
    </location>
</feature>
<dbReference type="InterPro" id="IPR003377">
    <property type="entry name" value="Cornichon"/>
</dbReference>
<organism evidence="7 8">
    <name type="scientific">Trichostrongylus colubriformis</name>
    <name type="common">Black scour worm</name>
    <dbReference type="NCBI Taxonomy" id="6319"/>
    <lineage>
        <taxon>Eukaryota</taxon>
        <taxon>Metazoa</taxon>
        <taxon>Ecdysozoa</taxon>
        <taxon>Nematoda</taxon>
        <taxon>Chromadorea</taxon>
        <taxon>Rhabditida</taxon>
        <taxon>Rhabditina</taxon>
        <taxon>Rhabditomorpha</taxon>
        <taxon>Strongyloidea</taxon>
        <taxon>Trichostrongylidae</taxon>
        <taxon>Trichostrongylus</taxon>
    </lineage>
</organism>
<evidence type="ECO:0000256" key="5">
    <source>
        <dbReference type="ARBA" id="ARBA00023136"/>
    </source>
</evidence>
<dbReference type="PANTHER" id="PTHR12290">
    <property type="entry name" value="CORNICHON-RELATED"/>
    <property type="match status" value="1"/>
</dbReference>
<dbReference type="InterPro" id="IPR033466">
    <property type="entry name" value="Cornichon_conserved"/>
</dbReference>
<gene>
    <name evidence="7" type="ORF">GCK32_010518</name>
</gene>
<comment type="similarity">
    <text evidence="2">Belongs to the cornichon family.</text>
</comment>
<keyword evidence="3 6" id="KW-0812">Transmembrane</keyword>
<dbReference type="PROSITE" id="PS01340">
    <property type="entry name" value="CORNICHON"/>
    <property type="match status" value="1"/>
</dbReference>
<feature type="transmembrane region" description="Helical" evidence="6">
    <location>
        <begin position="228"/>
        <end position="249"/>
    </location>
</feature>
<dbReference type="EMBL" id="WIXE01008224">
    <property type="protein sequence ID" value="KAK5979582.1"/>
    <property type="molecule type" value="Genomic_DNA"/>
</dbReference>
<sequence length="366" mass="42082">MTPFPHEAAERIMWVDSMSRRRGNRMRLLNRLSMEGRHYICPQHFHVNALRYIPGLGIFKKAFFLPIHDPNEQVVTRVPEPQEDDYIPLLIYGIDNEKVQWVLDYDKVTSIVGEIEDEIHQEIGDERFLMTSSYSGLNHLQLQDREEKCHSEVVGREDYGCEQASGEPEETDADVQTPSRAFLRPNLPSYDAVSSFTSMRMLTPEMLSRATLASITDSSGMAFTFAAFAYLIALIAVAFCIFFAIYTVICIDELKTDYKNPIEQCRNLNQLILPEYVIHIIYTFLFLLSWQLFGILMNLPLALYHIATYMRRPVMSGPGIYDPTTILHSSHLSAALRASWAKLAFYLLSFFYYLYALIYTLVTSSS</sequence>
<keyword evidence="4 6" id="KW-1133">Transmembrane helix</keyword>
<keyword evidence="5 6" id="KW-0472">Membrane</keyword>
<evidence type="ECO:0000256" key="6">
    <source>
        <dbReference type="SAM" id="Phobius"/>
    </source>
</evidence>